<feature type="region of interest" description="Disordered" evidence="1">
    <location>
        <begin position="136"/>
        <end position="235"/>
    </location>
</feature>
<evidence type="ECO:0000256" key="2">
    <source>
        <dbReference type="SAM" id="SignalP"/>
    </source>
</evidence>
<reference evidence="3" key="3">
    <citation type="submission" date="2015-04" db="UniProtKB">
        <authorList>
            <consortium name="EnsemblPlants"/>
        </authorList>
    </citation>
    <scope>IDENTIFICATION</scope>
</reference>
<feature type="region of interest" description="Disordered" evidence="1">
    <location>
        <begin position="28"/>
        <end position="111"/>
    </location>
</feature>
<dbReference type="AlphaFoldDB" id="A0A0D9VKZ7"/>
<feature type="chain" id="PRO_5002347560" evidence="2">
    <location>
        <begin position="19"/>
        <end position="542"/>
    </location>
</feature>
<feature type="region of interest" description="Disordered" evidence="1">
    <location>
        <begin position="469"/>
        <end position="488"/>
    </location>
</feature>
<evidence type="ECO:0000313" key="4">
    <source>
        <dbReference type="Proteomes" id="UP000032180"/>
    </source>
</evidence>
<organism evidence="3 4">
    <name type="scientific">Leersia perrieri</name>
    <dbReference type="NCBI Taxonomy" id="77586"/>
    <lineage>
        <taxon>Eukaryota</taxon>
        <taxon>Viridiplantae</taxon>
        <taxon>Streptophyta</taxon>
        <taxon>Embryophyta</taxon>
        <taxon>Tracheophyta</taxon>
        <taxon>Spermatophyta</taxon>
        <taxon>Magnoliopsida</taxon>
        <taxon>Liliopsida</taxon>
        <taxon>Poales</taxon>
        <taxon>Poaceae</taxon>
        <taxon>BOP clade</taxon>
        <taxon>Oryzoideae</taxon>
        <taxon>Oryzeae</taxon>
        <taxon>Oryzinae</taxon>
        <taxon>Leersia</taxon>
    </lineage>
</organism>
<feature type="compositionally biased region" description="Basic residues" evidence="1">
    <location>
        <begin position="252"/>
        <end position="277"/>
    </location>
</feature>
<feature type="compositionally biased region" description="Basic and acidic residues" evidence="1">
    <location>
        <begin position="307"/>
        <end position="322"/>
    </location>
</feature>
<dbReference type="HOGENOM" id="CLU_502874_0_0_1"/>
<dbReference type="Proteomes" id="UP000032180">
    <property type="component" value="Chromosome 2"/>
</dbReference>
<accession>A0A0D9VKZ7</accession>
<feature type="compositionally biased region" description="Low complexity" evidence="1">
    <location>
        <begin position="179"/>
        <end position="191"/>
    </location>
</feature>
<dbReference type="EnsemblPlants" id="LPERR02G26520.1">
    <property type="protein sequence ID" value="LPERR02G26520.1"/>
    <property type="gene ID" value="LPERR02G26520"/>
</dbReference>
<feature type="signal peptide" evidence="2">
    <location>
        <begin position="1"/>
        <end position="18"/>
    </location>
</feature>
<feature type="compositionally biased region" description="Basic residues" evidence="1">
    <location>
        <begin position="72"/>
        <end position="102"/>
    </location>
</feature>
<sequence length="542" mass="59799">MAALVVAFRALFFHLRLGKSEFLDGESQSQTSLHHSHGRRRQSFEAAAGGARGTDHAPLPRIPLFPPVRDGHRLRPKLRSLPHCRHPPPRRGPRGRPRRLRRPGAETQRSIRLPDGVVHLHLGAPQLALLPPLPLHRRAHGEGDARANQASTRAGGRSQGGVRHAVQDPEALRHRVRRGTAAAPRAARGRAQLPHRGGVNAQVAPLPRHATPRGPPRERLSHPRRPARPTASVHRPGAVPLRDLLRQRARRVRRGGVRGARGRRAVATRVPRGHRAHVPPGLPRLVRAPPAATRHARAAPRRLRLPVPERLRLPGDQTDRGRKPGRAAARLPPVLPRRHVPGAAAGGASRGRRGGAEGPCRAVARRPRWQGERRAGDLLRRIPAIRQAPQLLGARGERAVQPARVRLVIRRQHVRSPGVAPGPVHRAIPPAHGDEREWHAVGSIVRSARGAHDVLREHEAARQVVARDGARVQPAHQTGGHQRRRGDTLQREHEAVARRRLQPVQASLDQVRRHRDGVPHAVQLRTLILRNDLDGNNEETVC</sequence>
<reference evidence="3 4" key="1">
    <citation type="submission" date="2012-08" db="EMBL/GenBank/DDBJ databases">
        <title>Oryza genome evolution.</title>
        <authorList>
            <person name="Wing R.A."/>
        </authorList>
    </citation>
    <scope>NUCLEOTIDE SEQUENCE</scope>
</reference>
<feature type="compositionally biased region" description="Basic residues" evidence="1">
    <location>
        <begin position="294"/>
        <end position="304"/>
    </location>
</feature>
<proteinExistence type="predicted"/>
<dbReference type="Gramene" id="LPERR02G26520.1">
    <property type="protein sequence ID" value="LPERR02G26520.1"/>
    <property type="gene ID" value="LPERR02G26520"/>
</dbReference>
<reference evidence="4" key="2">
    <citation type="submission" date="2013-12" db="EMBL/GenBank/DDBJ databases">
        <authorList>
            <person name="Yu Y."/>
            <person name="Lee S."/>
            <person name="de Baynast K."/>
            <person name="Wissotski M."/>
            <person name="Liu L."/>
            <person name="Talag J."/>
            <person name="Goicoechea J."/>
            <person name="Angelova A."/>
            <person name="Jetty R."/>
            <person name="Kudrna D."/>
            <person name="Golser W."/>
            <person name="Rivera L."/>
            <person name="Zhang J."/>
            <person name="Wing R."/>
        </authorList>
    </citation>
    <scope>NUCLEOTIDE SEQUENCE</scope>
</reference>
<evidence type="ECO:0000256" key="1">
    <source>
        <dbReference type="SAM" id="MobiDB-lite"/>
    </source>
</evidence>
<keyword evidence="4" id="KW-1185">Reference proteome</keyword>
<name>A0A0D9VKZ7_9ORYZ</name>
<protein>
    <submittedName>
        <fullName evidence="3">Uncharacterized protein</fullName>
    </submittedName>
</protein>
<feature type="region of interest" description="Disordered" evidence="1">
    <location>
        <begin position="252"/>
        <end position="361"/>
    </location>
</feature>
<keyword evidence="2" id="KW-0732">Signal</keyword>
<evidence type="ECO:0000313" key="3">
    <source>
        <dbReference type="EnsemblPlants" id="LPERR02G26520.1"/>
    </source>
</evidence>